<dbReference type="Proteomes" id="UP001321473">
    <property type="component" value="Unassembled WGS sequence"/>
</dbReference>
<evidence type="ECO:0000256" key="3">
    <source>
        <dbReference type="PROSITE-ProRule" id="PRU00302"/>
    </source>
</evidence>
<evidence type="ECO:0008006" key="8">
    <source>
        <dbReference type="Google" id="ProtNLM"/>
    </source>
</evidence>
<keyword evidence="1" id="KW-0677">Repeat</keyword>
<evidence type="ECO:0000259" key="4">
    <source>
        <dbReference type="PROSITE" id="PS50825"/>
    </source>
</evidence>
<proteinExistence type="predicted"/>
<dbReference type="InterPro" id="IPR009030">
    <property type="entry name" value="Growth_fac_rcpt_cys_sf"/>
</dbReference>
<dbReference type="Pfam" id="PF02494">
    <property type="entry name" value="HYR"/>
    <property type="match status" value="1"/>
</dbReference>
<comment type="caution">
    <text evidence="6">The sequence shown here is derived from an EMBL/GenBank/DDBJ whole genome shotgun (WGS) entry which is preliminary data.</text>
</comment>
<evidence type="ECO:0000313" key="6">
    <source>
        <dbReference type="EMBL" id="KAK8774258.1"/>
    </source>
</evidence>
<dbReference type="PANTHER" id="PTHR24273">
    <property type="entry name" value="FI04643P-RELATED"/>
    <property type="match status" value="1"/>
</dbReference>
<evidence type="ECO:0000313" key="7">
    <source>
        <dbReference type="Proteomes" id="UP001321473"/>
    </source>
</evidence>
<name>A0AAQ4EHY5_AMBAM</name>
<protein>
    <recommendedName>
        <fullName evidence="8">HYR domain-containing protein</fullName>
    </recommendedName>
</protein>
<evidence type="ECO:0000256" key="2">
    <source>
        <dbReference type="ARBA" id="ARBA00023157"/>
    </source>
</evidence>
<dbReference type="PROSITE" id="PS50825">
    <property type="entry name" value="HYR"/>
    <property type="match status" value="1"/>
</dbReference>
<dbReference type="AlphaFoldDB" id="A0AAQ4EHY5"/>
<comment type="caution">
    <text evidence="3">Lacks conserved residue(s) required for the propagation of feature annotation.</text>
</comment>
<feature type="domain" description="HYR" evidence="4">
    <location>
        <begin position="104"/>
        <end position="185"/>
    </location>
</feature>
<evidence type="ECO:0000256" key="1">
    <source>
        <dbReference type="ARBA" id="ARBA00022737"/>
    </source>
</evidence>
<dbReference type="PANTHER" id="PTHR24273:SF32">
    <property type="entry name" value="HYALIN"/>
    <property type="match status" value="1"/>
</dbReference>
<dbReference type="InterPro" id="IPR000436">
    <property type="entry name" value="Sushi_SCR_CCP_dom"/>
</dbReference>
<dbReference type="InterPro" id="IPR003410">
    <property type="entry name" value="HYR_dom"/>
</dbReference>
<organism evidence="6 7">
    <name type="scientific">Amblyomma americanum</name>
    <name type="common">Lone star tick</name>
    <dbReference type="NCBI Taxonomy" id="6943"/>
    <lineage>
        <taxon>Eukaryota</taxon>
        <taxon>Metazoa</taxon>
        <taxon>Ecdysozoa</taxon>
        <taxon>Arthropoda</taxon>
        <taxon>Chelicerata</taxon>
        <taxon>Arachnida</taxon>
        <taxon>Acari</taxon>
        <taxon>Parasitiformes</taxon>
        <taxon>Ixodida</taxon>
        <taxon>Ixodoidea</taxon>
        <taxon>Ixodidae</taxon>
        <taxon>Amblyomminae</taxon>
        <taxon>Amblyomma</taxon>
    </lineage>
</organism>
<accession>A0AAQ4EHY5</accession>
<keyword evidence="3" id="KW-0768">Sushi</keyword>
<reference evidence="6 7" key="1">
    <citation type="journal article" date="2023" name="Arcadia Sci">
        <title>De novo assembly of a long-read Amblyomma americanum tick genome.</title>
        <authorList>
            <person name="Chou S."/>
            <person name="Poskanzer K.E."/>
            <person name="Rollins M."/>
            <person name="Thuy-Boun P.S."/>
        </authorList>
    </citation>
    <scope>NUCLEOTIDE SEQUENCE [LARGE SCALE GENOMIC DNA]</scope>
    <source>
        <strain evidence="6">F_SG_1</strain>
        <tissue evidence="6">Salivary glands</tissue>
    </source>
</reference>
<dbReference type="PROSITE" id="PS50923">
    <property type="entry name" value="SUSHI"/>
    <property type="match status" value="1"/>
</dbReference>
<dbReference type="Gene3D" id="2.10.50.10">
    <property type="entry name" value="Tumor Necrosis Factor Receptor, subunit A, domain 2"/>
    <property type="match status" value="1"/>
</dbReference>
<dbReference type="SMART" id="SM01411">
    <property type="entry name" value="Ephrin_rec_like"/>
    <property type="match status" value="1"/>
</dbReference>
<dbReference type="Gene3D" id="2.10.70.10">
    <property type="entry name" value="Complement Module, domain 1"/>
    <property type="match status" value="1"/>
</dbReference>
<sequence>MNTTNQHKSLAWQYPLALCKKETAPVRITCPQDATFVLPAGQSSMRPELPKPATNVGQQNIQLFMEGLQNSSEPMQYGSVLATYVATNPESEEAANCSFLVTIEDKEPPKVVRCPDPVSAVITLLEGTRVTWEKPEFSDNVAVQKVNVSQPPGSVFKVGLHTVTYAARDSAGNEAVCAFQVNVTGLGCRLPAEIEHGFTDCSSMPHEVTCQPSCEDGYALPSNVPDIYVCDRTGVWDPRPWLPHCRARILSTATVCPRGHDRVWDDGEENKDCVECPPGMFWSQDTNECLFCEPGFYQDQPGQSSCKPCAANSSEPPVLSPHIEQQCQP</sequence>
<dbReference type="EMBL" id="JARKHS020015648">
    <property type="protein sequence ID" value="KAK8774258.1"/>
    <property type="molecule type" value="Genomic_DNA"/>
</dbReference>
<keyword evidence="2" id="KW-1015">Disulfide bond</keyword>
<gene>
    <name evidence="6" type="ORF">V5799_011209</name>
</gene>
<feature type="domain" description="Sushi" evidence="5">
    <location>
        <begin position="186"/>
        <end position="247"/>
    </location>
</feature>
<dbReference type="Pfam" id="PF07699">
    <property type="entry name" value="Ephrin_rec_like"/>
    <property type="match status" value="1"/>
</dbReference>
<dbReference type="SUPFAM" id="SSF57184">
    <property type="entry name" value="Growth factor receptor domain"/>
    <property type="match status" value="1"/>
</dbReference>
<evidence type="ECO:0000259" key="5">
    <source>
        <dbReference type="PROSITE" id="PS50923"/>
    </source>
</evidence>
<keyword evidence="7" id="KW-1185">Reference proteome</keyword>
<dbReference type="InterPro" id="IPR011641">
    <property type="entry name" value="Tyr-kin_ephrin_A/B_rcpt-like"/>
</dbReference>